<evidence type="ECO:0000313" key="2">
    <source>
        <dbReference type="EMBL" id="AKF10391.1"/>
    </source>
</evidence>
<feature type="chain" id="PRO_5002512428" description="AgmX/PglI C-terminal domain-containing protein" evidence="1">
    <location>
        <begin position="23"/>
        <end position="242"/>
    </location>
</feature>
<accession>A0A0F6YLH6</accession>
<keyword evidence="3" id="KW-1185">Reference proteome</keyword>
<dbReference type="EMBL" id="CP011125">
    <property type="protein sequence ID" value="AKF10391.1"/>
    <property type="molecule type" value="Genomic_DNA"/>
</dbReference>
<dbReference type="Proteomes" id="UP000034883">
    <property type="component" value="Chromosome"/>
</dbReference>
<dbReference type="AlphaFoldDB" id="A0A0F6YLH6"/>
<name>A0A0F6YLH6_9BACT</name>
<sequence length="242" mass="25931">MRTAFLLGLALSLSSLATIAHAQDPAASARTVAQCLREHDEQVQRLMRLLEQAETRAHEPGIADDVRRDAAASVTALVDRIRAHAQQVRHCIERNPIPVHVDGTVTETTADPAHDSLAADRGTVHQIESGTQLAPSVRAVRGERVDGSGQAPDENVRAAMRGIGSRLAACYGQYLDRAAHRAGEVTLTFTASDGGRVGSAQLEGAGGFDTTMRQCVERAAVEMVVRGQRGRAVYSYVVRFGD</sequence>
<evidence type="ECO:0000313" key="3">
    <source>
        <dbReference type="Proteomes" id="UP000034883"/>
    </source>
</evidence>
<proteinExistence type="predicted"/>
<evidence type="ECO:0008006" key="4">
    <source>
        <dbReference type="Google" id="ProtNLM"/>
    </source>
</evidence>
<organism evidence="2 3">
    <name type="scientific">Sandaracinus amylolyticus</name>
    <dbReference type="NCBI Taxonomy" id="927083"/>
    <lineage>
        <taxon>Bacteria</taxon>
        <taxon>Pseudomonadati</taxon>
        <taxon>Myxococcota</taxon>
        <taxon>Polyangia</taxon>
        <taxon>Polyangiales</taxon>
        <taxon>Sandaracinaceae</taxon>
        <taxon>Sandaracinus</taxon>
    </lineage>
</organism>
<keyword evidence="1" id="KW-0732">Signal</keyword>
<feature type="signal peptide" evidence="1">
    <location>
        <begin position="1"/>
        <end position="22"/>
    </location>
</feature>
<reference evidence="2 3" key="1">
    <citation type="submission" date="2015-03" db="EMBL/GenBank/DDBJ databases">
        <title>Genome assembly of Sandaracinus amylolyticus DSM 53668.</title>
        <authorList>
            <person name="Sharma G."/>
            <person name="Subramanian S."/>
        </authorList>
    </citation>
    <scope>NUCLEOTIDE SEQUENCE [LARGE SCALE GENOMIC DNA]</scope>
    <source>
        <strain evidence="2 3">DSM 53668</strain>
    </source>
</reference>
<gene>
    <name evidence="2" type="ORF">DB32_007540</name>
</gene>
<evidence type="ECO:0000256" key="1">
    <source>
        <dbReference type="SAM" id="SignalP"/>
    </source>
</evidence>
<protein>
    <recommendedName>
        <fullName evidence="4">AgmX/PglI C-terminal domain-containing protein</fullName>
    </recommendedName>
</protein>
<dbReference type="RefSeq" id="WP_053237360.1">
    <property type="nucleotide sequence ID" value="NZ_CP011125.1"/>
</dbReference>
<dbReference type="KEGG" id="samy:DB32_007540"/>